<evidence type="ECO:0000259" key="1">
    <source>
        <dbReference type="Pfam" id="PF13472"/>
    </source>
</evidence>
<protein>
    <recommendedName>
        <fullName evidence="1">SGNH hydrolase-type esterase domain-containing protein</fullName>
    </recommendedName>
</protein>
<dbReference type="AlphaFoldDB" id="A0A4Y8QBC0"/>
<dbReference type="InterPro" id="IPR036514">
    <property type="entry name" value="SGNH_hydro_sf"/>
</dbReference>
<sequence>MSAANSTRTFPIWALLHTLVLRHSFGERITVEKTIHYVAWGDSLTVGYGAPPGGGFVPLFRKQAEQALKTPVQLVNAGRTGATTGQQLATLENDPKLQEQIKEASLITVTAGGNDLIQAAIPYFYSNNTDHLKHALHTYAVNYAKLLARIESLRNSPAQPRLIVLIGLYDPLPQVADAAYWVGRFNLFLRKLRKPHVRVVQIKRAFEGRTGDYLSEDYIHPNQLGYAAIADRLAQALPDELLRRLLGRL</sequence>
<comment type="caution">
    <text evidence="2">The sequence shown here is derived from an EMBL/GenBank/DDBJ whole genome shotgun (WGS) entry which is preliminary data.</text>
</comment>
<dbReference type="InterPro" id="IPR051532">
    <property type="entry name" value="Ester_Hydrolysis_Enzymes"/>
</dbReference>
<dbReference type="EMBL" id="MYFO01000001">
    <property type="protein sequence ID" value="TFE91949.1"/>
    <property type="molecule type" value="Genomic_DNA"/>
</dbReference>
<dbReference type="PANTHER" id="PTHR30383:SF27">
    <property type="entry name" value="SPORE GERMINATION LIPASE LIPC"/>
    <property type="match status" value="1"/>
</dbReference>
<gene>
    <name evidence="2" type="ORF">B5M42_01550</name>
</gene>
<proteinExistence type="predicted"/>
<reference evidence="2 3" key="1">
    <citation type="submission" date="2017-03" db="EMBL/GenBank/DDBJ databases">
        <title>Isolation of Levoglucosan Utilizing Bacteria.</title>
        <authorList>
            <person name="Arya A.S."/>
        </authorList>
    </citation>
    <scope>NUCLEOTIDE SEQUENCE [LARGE SCALE GENOMIC DNA]</scope>
    <source>
        <strain evidence="2 3">MEC069</strain>
    </source>
</reference>
<organism evidence="2 3">
    <name type="scientific">Paenibacillus athensensis</name>
    <dbReference type="NCBI Taxonomy" id="1967502"/>
    <lineage>
        <taxon>Bacteria</taxon>
        <taxon>Bacillati</taxon>
        <taxon>Bacillota</taxon>
        <taxon>Bacilli</taxon>
        <taxon>Bacillales</taxon>
        <taxon>Paenibacillaceae</taxon>
        <taxon>Paenibacillus</taxon>
    </lineage>
</organism>
<feature type="domain" description="SGNH hydrolase-type esterase" evidence="1">
    <location>
        <begin position="40"/>
        <end position="228"/>
    </location>
</feature>
<accession>A0A4Y8QBC0</accession>
<dbReference type="Gene3D" id="3.40.50.1110">
    <property type="entry name" value="SGNH hydrolase"/>
    <property type="match status" value="1"/>
</dbReference>
<evidence type="ECO:0000313" key="2">
    <source>
        <dbReference type="EMBL" id="TFE91949.1"/>
    </source>
</evidence>
<keyword evidence="3" id="KW-1185">Reference proteome</keyword>
<dbReference type="GO" id="GO:0004622">
    <property type="term" value="F:phosphatidylcholine lysophospholipase activity"/>
    <property type="evidence" value="ECO:0007669"/>
    <property type="project" value="TreeGrafter"/>
</dbReference>
<dbReference type="Pfam" id="PF13472">
    <property type="entry name" value="Lipase_GDSL_2"/>
    <property type="match status" value="1"/>
</dbReference>
<dbReference type="OrthoDB" id="26855at2"/>
<dbReference type="Proteomes" id="UP000298246">
    <property type="component" value="Unassembled WGS sequence"/>
</dbReference>
<evidence type="ECO:0000313" key="3">
    <source>
        <dbReference type="Proteomes" id="UP000298246"/>
    </source>
</evidence>
<dbReference type="PANTHER" id="PTHR30383">
    <property type="entry name" value="THIOESTERASE 1/PROTEASE 1/LYSOPHOSPHOLIPASE L1"/>
    <property type="match status" value="1"/>
</dbReference>
<name>A0A4Y8QBC0_9BACL</name>
<dbReference type="InterPro" id="IPR013830">
    <property type="entry name" value="SGNH_hydro"/>
</dbReference>
<dbReference type="SUPFAM" id="SSF52266">
    <property type="entry name" value="SGNH hydrolase"/>
    <property type="match status" value="1"/>
</dbReference>